<evidence type="ECO:0000313" key="8">
    <source>
        <dbReference type="Proteomes" id="UP000199494"/>
    </source>
</evidence>
<feature type="transmembrane region" description="Helical" evidence="6">
    <location>
        <begin position="141"/>
        <end position="161"/>
    </location>
</feature>
<feature type="transmembrane region" description="Helical" evidence="6">
    <location>
        <begin position="168"/>
        <end position="187"/>
    </location>
</feature>
<feature type="transmembrane region" description="Helical" evidence="6">
    <location>
        <begin position="54"/>
        <end position="80"/>
    </location>
</feature>
<evidence type="ECO:0000256" key="6">
    <source>
        <dbReference type="RuleBase" id="RU361157"/>
    </source>
</evidence>
<dbReference type="PROSITE" id="PS51012">
    <property type="entry name" value="ABC_TM2"/>
    <property type="match status" value="1"/>
</dbReference>
<evidence type="ECO:0000256" key="4">
    <source>
        <dbReference type="ARBA" id="ARBA00023136"/>
    </source>
</evidence>
<dbReference type="AlphaFoldDB" id="A0A222VTC3"/>
<evidence type="ECO:0000313" key="7">
    <source>
        <dbReference type="EMBL" id="SDD79381.1"/>
    </source>
</evidence>
<feature type="transmembrane region" description="Helical" evidence="6">
    <location>
        <begin position="223"/>
        <end position="244"/>
    </location>
</feature>
<feature type="transmembrane region" description="Helical" evidence="6">
    <location>
        <begin position="21"/>
        <end position="42"/>
    </location>
</feature>
<keyword evidence="3 6" id="KW-1133">Transmembrane helix</keyword>
<dbReference type="RefSeq" id="WP_091809776.1">
    <property type="nucleotide sequence ID" value="NZ_CP016353.1"/>
</dbReference>
<keyword evidence="2 6" id="KW-0812">Transmembrane</keyword>
<accession>A0A222VTC3</accession>
<evidence type="ECO:0000256" key="1">
    <source>
        <dbReference type="ARBA" id="ARBA00004141"/>
    </source>
</evidence>
<dbReference type="EMBL" id="FMZE01000012">
    <property type="protein sequence ID" value="SDD79381.1"/>
    <property type="molecule type" value="Genomic_DNA"/>
</dbReference>
<dbReference type="GO" id="GO:0046677">
    <property type="term" value="P:response to antibiotic"/>
    <property type="evidence" value="ECO:0007669"/>
    <property type="project" value="UniProtKB-KW"/>
</dbReference>
<name>A0A222VTC3_9PSEU</name>
<keyword evidence="5" id="KW-0046">Antibiotic resistance</keyword>
<keyword evidence="6" id="KW-1003">Cell membrane</keyword>
<comment type="similarity">
    <text evidence="6">Belongs to the ABC-2 integral membrane protein family.</text>
</comment>
<dbReference type="OrthoDB" id="3217868at2"/>
<dbReference type="Proteomes" id="UP000199494">
    <property type="component" value="Unassembled WGS sequence"/>
</dbReference>
<protein>
    <recommendedName>
        <fullName evidence="6">Transport permease protein</fullName>
    </recommendedName>
</protein>
<feature type="transmembrane region" description="Helical" evidence="6">
    <location>
        <begin position="101"/>
        <end position="129"/>
    </location>
</feature>
<dbReference type="PANTHER" id="PTHR43027:SF2">
    <property type="entry name" value="TRANSPORT PERMEASE PROTEIN"/>
    <property type="match status" value="1"/>
</dbReference>
<evidence type="ECO:0000256" key="2">
    <source>
        <dbReference type="ARBA" id="ARBA00022692"/>
    </source>
</evidence>
<dbReference type="PIRSF" id="PIRSF006648">
    <property type="entry name" value="DrrB"/>
    <property type="match status" value="1"/>
</dbReference>
<organism evidence="7 8">
    <name type="scientific">Prauserella marina</name>
    <dbReference type="NCBI Taxonomy" id="530584"/>
    <lineage>
        <taxon>Bacteria</taxon>
        <taxon>Bacillati</taxon>
        <taxon>Actinomycetota</taxon>
        <taxon>Actinomycetes</taxon>
        <taxon>Pseudonocardiales</taxon>
        <taxon>Pseudonocardiaceae</taxon>
        <taxon>Prauserella</taxon>
    </lineage>
</organism>
<sequence>MSALRTLTAVEAKLFLRDPSAPITVLGIPIALLVVFALIPAASEPSAEFGGNSVLANIIAPLAVAILVAMLALTIFPTILSTYREKGVLRRIAASPVPPRTVLVAQLVVNVVSAFVVVLLVVVAGTLVIGMEAPGNPAGLALSAALGIAALFSMGLLVAALAPTGRAAGAIGSAAFFPMLALGGVWVPKENLPAFLQHVADLLPMGAMYNALRETWAGAAPQALQLVAMAVFTVVCLVLSARFFRWQ</sequence>
<dbReference type="GO" id="GO:0140359">
    <property type="term" value="F:ABC-type transporter activity"/>
    <property type="evidence" value="ECO:0007669"/>
    <property type="project" value="InterPro"/>
</dbReference>
<evidence type="ECO:0000256" key="5">
    <source>
        <dbReference type="ARBA" id="ARBA00023251"/>
    </source>
</evidence>
<gene>
    <name evidence="7" type="ORF">SAMN05421630_112173</name>
</gene>
<evidence type="ECO:0000256" key="3">
    <source>
        <dbReference type="ARBA" id="ARBA00022989"/>
    </source>
</evidence>
<dbReference type="InterPro" id="IPR052902">
    <property type="entry name" value="ABC-2_transporter"/>
</dbReference>
<dbReference type="InterPro" id="IPR013525">
    <property type="entry name" value="ABC2_TM"/>
</dbReference>
<dbReference type="InterPro" id="IPR047817">
    <property type="entry name" value="ABC2_TM_bact-type"/>
</dbReference>
<comment type="subcellular location">
    <subcellularLocation>
        <location evidence="6">Cell membrane</location>
        <topology evidence="6">Multi-pass membrane protein</topology>
    </subcellularLocation>
    <subcellularLocation>
        <location evidence="1">Membrane</location>
        <topology evidence="1">Multi-pass membrane protein</topology>
    </subcellularLocation>
</comment>
<dbReference type="GO" id="GO:0043190">
    <property type="term" value="C:ATP-binding cassette (ABC) transporter complex"/>
    <property type="evidence" value="ECO:0007669"/>
    <property type="project" value="InterPro"/>
</dbReference>
<dbReference type="PANTHER" id="PTHR43027">
    <property type="entry name" value="DOXORUBICIN RESISTANCE ABC TRANSPORTER PERMEASE PROTEIN DRRC-RELATED"/>
    <property type="match status" value="1"/>
</dbReference>
<keyword evidence="4 6" id="KW-0472">Membrane</keyword>
<reference evidence="7 8" key="1">
    <citation type="submission" date="2016-10" db="EMBL/GenBank/DDBJ databases">
        <authorList>
            <person name="de Groot N.N."/>
        </authorList>
    </citation>
    <scope>NUCLEOTIDE SEQUENCE [LARGE SCALE GENOMIC DNA]</scope>
    <source>
        <strain evidence="7 8">CGMCC 4.5506</strain>
    </source>
</reference>
<dbReference type="STRING" id="530584.SAMN05421630_112173"/>
<keyword evidence="8" id="KW-1185">Reference proteome</keyword>
<keyword evidence="6" id="KW-0813">Transport</keyword>
<dbReference type="Pfam" id="PF01061">
    <property type="entry name" value="ABC2_membrane"/>
    <property type="match status" value="1"/>
</dbReference>
<proteinExistence type="inferred from homology"/>
<dbReference type="KEGG" id="pmad:BAY61_21610"/>
<dbReference type="InterPro" id="IPR000412">
    <property type="entry name" value="ABC_2_transport"/>
</dbReference>